<dbReference type="PANTHER" id="PTHR43280">
    <property type="entry name" value="ARAC-FAMILY TRANSCRIPTIONAL REGULATOR"/>
    <property type="match status" value="1"/>
</dbReference>
<dbReference type="SMART" id="SM00342">
    <property type="entry name" value="HTH_ARAC"/>
    <property type="match status" value="1"/>
</dbReference>
<dbReference type="Proteomes" id="UP001139559">
    <property type="component" value="Unassembled WGS sequence"/>
</dbReference>
<feature type="domain" description="HTH araC/xylS-type" evidence="4">
    <location>
        <begin position="146"/>
        <end position="245"/>
    </location>
</feature>
<protein>
    <submittedName>
        <fullName evidence="5">AraC family transcriptional regulator</fullName>
    </submittedName>
</protein>
<dbReference type="PANTHER" id="PTHR43280:SF2">
    <property type="entry name" value="HTH-TYPE TRANSCRIPTIONAL REGULATOR EXSA"/>
    <property type="match status" value="1"/>
</dbReference>
<evidence type="ECO:0000256" key="1">
    <source>
        <dbReference type="ARBA" id="ARBA00023015"/>
    </source>
</evidence>
<dbReference type="InterPro" id="IPR020449">
    <property type="entry name" value="Tscrpt_reg_AraC-type_HTH"/>
</dbReference>
<keyword evidence="3" id="KW-0804">Transcription</keyword>
<proteinExistence type="predicted"/>
<keyword evidence="1" id="KW-0805">Transcription regulation</keyword>
<dbReference type="PROSITE" id="PS01124">
    <property type="entry name" value="HTH_ARAC_FAMILY_2"/>
    <property type="match status" value="1"/>
</dbReference>
<gene>
    <name evidence="5" type="ORF">KP803_04115</name>
</gene>
<dbReference type="EMBL" id="JAJHVV010000002">
    <property type="protein sequence ID" value="MCK6262452.1"/>
    <property type="molecule type" value="Genomic_DNA"/>
</dbReference>
<name>A0A9X1XG85_9VIBR</name>
<dbReference type="GO" id="GO:0043565">
    <property type="term" value="F:sequence-specific DNA binding"/>
    <property type="evidence" value="ECO:0007669"/>
    <property type="project" value="InterPro"/>
</dbReference>
<keyword evidence="6" id="KW-1185">Reference proteome</keyword>
<dbReference type="PRINTS" id="PR00032">
    <property type="entry name" value="HTHARAC"/>
</dbReference>
<dbReference type="RefSeq" id="WP_248007564.1">
    <property type="nucleotide sequence ID" value="NZ_JAJHVV010000002.1"/>
</dbReference>
<reference evidence="5" key="1">
    <citation type="submission" date="2021-11" db="EMBL/GenBank/DDBJ databases">
        <title>Vibrio ZSDE26 sp. nov. and Vibrio ZSDZ34 sp. nov., isolated from coastal seawater in Qingdao.</title>
        <authorList>
            <person name="Zhang P."/>
        </authorList>
    </citation>
    <scope>NUCLEOTIDE SEQUENCE</scope>
    <source>
        <strain evidence="5">ZSDE26</strain>
    </source>
</reference>
<comment type="caution">
    <text evidence="5">The sequence shown here is derived from an EMBL/GenBank/DDBJ whole genome shotgun (WGS) entry which is preliminary data.</text>
</comment>
<dbReference type="InterPro" id="IPR009057">
    <property type="entry name" value="Homeodomain-like_sf"/>
</dbReference>
<evidence type="ECO:0000259" key="4">
    <source>
        <dbReference type="PROSITE" id="PS01124"/>
    </source>
</evidence>
<dbReference type="InterPro" id="IPR018060">
    <property type="entry name" value="HTH_AraC"/>
</dbReference>
<dbReference type="Pfam" id="PF12833">
    <property type="entry name" value="HTH_18"/>
    <property type="match status" value="1"/>
</dbReference>
<keyword evidence="2" id="KW-0238">DNA-binding</keyword>
<organism evidence="5 6">
    <name type="scientific">Vibrio amylolyticus</name>
    <dbReference type="NCBI Taxonomy" id="2847292"/>
    <lineage>
        <taxon>Bacteria</taxon>
        <taxon>Pseudomonadati</taxon>
        <taxon>Pseudomonadota</taxon>
        <taxon>Gammaproteobacteria</taxon>
        <taxon>Vibrionales</taxon>
        <taxon>Vibrionaceae</taxon>
        <taxon>Vibrio</taxon>
    </lineage>
</organism>
<dbReference type="PROSITE" id="PS00041">
    <property type="entry name" value="HTH_ARAC_FAMILY_1"/>
    <property type="match status" value="1"/>
</dbReference>
<dbReference type="InterPro" id="IPR018062">
    <property type="entry name" value="HTH_AraC-typ_CS"/>
</dbReference>
<dbReference type="Gene3D" id="1.10.10.60">
    <property type="entry name" value="Homeodomain-like"/>
    <property type="match status" value="2"/>
</dbReference>
<sequence length="246" mass="28764">MDVLHAGHWIGQSISYIPKDTLFSIEKFFKVIESGHDVSILSDSNVNVCFFFYDKNSNHPLLLTAIKLCQNLHKNLIIIHKGKIEEDILKLDIIFEHFDLNDFDIHEWCENLSRNILYRFTDHQSVLELHKKEVGLKNQAISKDIIEVLRYIDSNIAKPIREEDIADFCHYSVSYFSKVFHNSVGISFRDYLTTKRIELAKQLLQDDKKNKIAVIAYQCGYNDVSYFSRIFKKKTGISPGVFRQFH</sequence>
<dbReference type="SUPFAM" id="SSF46689">
    <property type="entry name" value="Homeodomain-like"/>
    <property type="match status" value="2"/>
</dbReference>
<dbReference type="AlphaFoldDB" id="A0A9X1XG85"/>
<evidence type="ECO:0000256" key="3">
    <source>
        <dbReference type="ARBA" id="ARBA00023163"/>
    </source>
</evidence>
<evidence type="ECO:0000313" key="5">
    <source>
        <dbReference type="EMBL" id="MCK6262452.1"/>
    </source>
</evidence>
<evidence type="ECO:0000256" key="2">
    <source>
        <dbReference type="ARBA" id="ARBA00023125"/>
    </source>
</evidence>
<dbReference type="GO" id="GO:0003700">
    <property type="term" value="F:DNA-binding transcription factor activity"/>
    <property type="evidence" value="ECO:0007669"/>
    <property type="project" value="InterPro"/>
</dbReference>
<accession>A0A9X1XG85</accession>
<evidence type="ECO:0000313" key="6">
    <source>
        <dbReference type="Proteomes" id="UP001139559"/>
    </source>
</evidence>